<dbReference type="AlphaFoldDB" id="A0A7Z7KII5"/>
<reference evidence="2 3" key="1">
    <citation type="submission" date="2018-06" db="EMBL/GenBank/DDBJ databases">
        <authorList>
            <consortium name="Pathogen Informatics"/>
            <person name="Doyle S."/>
        </authorList>
    </citation>
    <scope>NUCLEOTIDE SEQUENCE [LARGE SCALE GENOMIC DNA]</scope>
    <source>
        <strain evidence="2 3">NCTC2665</strain>
    </source>
</reference>
<feature type="region of interest" description="Disordered" evidence="1">
    <location>
        <begin position="1"/>
        <end position="22"/>
    </location>
</feature>
<protein>
    <submittedName>
        <fullName evidence="2">Uncharacterized protein</fullName>
    </submittedName>
</protein>
<sequence length="357" mass="37016">MRHTGDMKLPSPARPASGEVHHSASYVPVDGVEAVFPALRQRALAPGGRLYGLAAAAAVGGLTLLDPHARRGRERRALAELEAAVSGTFLAAETASALHTAAIADGEVVPSPAARALRGLGGLAVGGAAAAVALRTAGLNDRIDGAVVRGLQRVGVPAPRVALAAAASLAMLLANEDARRTRRDAVELAVTGPAGLDEDTVDQVESEATAELPVEVRVLLETLLDPALSEGRDLPGAEALRSQLPHARTVASVAEAIREAGEVPDWVPLVVQTDDDVRRAVPNDCVWPVRGRFASGSAGGHELELRLQVIDGEIGALTVTLPADAEADSDAWDAFQEIESFPGVEDLAFHVDGDRRA</sequence>
<name>A0A7Z7KII5_MICLC</name>
<organism evidence="2 3">
    <name type="scientific">Micrococcus luteus (strain ATCC 4698 / DSM 20030 / JCM 1464 / CCM 169 / CCUG 5858 / IAM 1056 / NBRC 3333 / NCIMB 9278 / NCTC 2665 / VKM Ac-2230)</name>
    <name type="common">Micrococcus lysodeikticus</name>
    <dbReference type="NCBI Taxonomy" id="465515"/>
    <lineage>
        <taxon>Bacteria</taxon>
        <taxon>Bacillati</taxon>
        <taxon>Actinomycetota</taxon>
        <taxon>Actinomycetes</taxon>
        <taxon>Micrococcales</taxon>
        <taxon>Micrococcaceae</taxon>
        <taxon>Micrococcus</taxon>
    </lineage>
</organism>
<evidence type="ECO:0000313" key="3">
    <source>
        <dbReference type="Proteomes" id="UP000248985"/>
    </source>
</evidence>
<gene>
    <name evidence="2" type="ORF">NCTC2665_01322</name>
</gene>
<evidence type="ECO:0000256" key="1">
    <source>
        <dbReference type="SAM" id="MobiDB-lite"/>
    </source>
</evidence>
<evidence type="ECO:0000313" key="2">
    <source>
        <dbReference type="EMBL" id="SQG48765.1"/>
    </source>
</evidence>
<dbReference type="EMBL" id="LS483396">
    <property type="protein sequence ID" value="SQG48765.1"/>
    <property type="molecule type" value="Genomic_DNA"/>
</dbReference>
<accession>A0A7Z7KII5</accession>
<dbReference type="Proteomes" id="UP000248985">
    <property type="component" value="Chromosome 1"/>
</dbReference>
<proteinExistence type="predicted"/>